<feature type="compositionally biased region" description="Low complexity" evidence="2">
    <location>
        <begin position="453"/>
        <end position="464"/>
    </location>
</feature>
<feature type="compositionally biased region" description="Pro residues" evidence="2">
    <location>
        <begin position="2069"/>
        <end position="2079"/>
    </location>
</feature>
<feature type="compositionally biased region" description="Basic and acidic residues" evidence="2">
    <location>
        <begin position="589"/>
        <end position="598"/>
    </location>
</feature>
<sequence>MRAMAESLEELRYISLPAARTITRQLGLENITPDALALVNSFLDGFLGRIVATVIARKRRLVVSAARSTVQALLPAGTLAADAIVVADQMQQRTGFERGWPARPEAIVPGYIHERLRSMMLVCTPGDASSSSNNNNNDSSSLLSEADTISGSTARYLTGILEYIGRQIIAYGVENARAANRDVIELGDATRALHFDAQMKHILEHAPPLHDHATISQSTGLLSVSSRTQQRNSALLLSPSASPMSSSGGSGSGMTSLNKPRPSPGLSPKLPPRAPSRQAGVLPEAPMLYRQSASTSNVHDLLSDAPSLSSHTDLELTMAGRHSTDATMSSETFSGFHYSNNDGGNNNNNNGQHNNGCDMSYESIASDSSNNNNNSKVGGIGARLRKYSADSTLVDASAQSGHSQRGTAPTTPTSSTAPPLLGHSTSNGALGKLFRQFRGKRADDTSSPPLPSMPSSSTAPSSGSRTDGASRHHPTGSVGSSMSDTTHGNRHGKSHSVKVEPTEVAPAALGRSTSSEESDNSTSGTTQGKRRAAALPLRLSKSQGDLRRKHNEPTSPKSVSQSRDKMLEFEALISSTETKKMSLTPARMRTIEANEHKKSLQPRDPARALKKLFSSSGSSSNGGSGSNGSSKSRSLSINLRRRGTSKSQPGSPTKPDSEMPPVPSSNDQLGQGSQGASSKSAPSSASSSSSSSSSAAAASSGDKHRSRSRRAPKHVDRMEVLGEELHEEVTDEDSLPPTSRSHSPASVATDATVRAAPSRPLPVPPVKIPKSAAEGESQQIMDSSSSPSMTDLSLHMPSKSQSSLPSPRSIRASRRSQSEDRYQAQHDVVAAAAAANPDATHTTPPTSRTFADLEREHRSKLECSTSRSSSRNSSTKRGASTTAAIDSDSIAASSPITRSVSSSAVDRESSAHASFRPLPAPKQQASMEHMAGHISPGESAILLGRSASHGHTHAAIVHAADSRMSVASMTSFVTANESVNGITRPRGTSDATAVDISPPYAVPWPRNIAVNNMRRDEPSAQNDAERTEKPDLLVRTKPTLADVQTRDTLERTLSSPSSSSVISISEITYSAHTDATTPSYLGKLGSSAFSPRKTSAFSPLDGRHVHDTQVVARESIVLRRAYSFGSLSQPKPHRDFMQVDLSIWQSPDPLSPTLSSIASPGLEIHSVSSATSAPVGGKAACKDALSLAIHTRKKTPECSSSPAGDPEAQQIIAQLQEQVASLQFQLAAEQALRQELEELSSPNADDVHAPTCSQARRPFHYFSSSKPYLVYVISTAALALATIRWSFLRYTYGCLLDFIADVRYVSPRAAKSIVAQCGKIKPTTETLQSVNAFLDELVVHCAELLYAQRRAGKPFPVDVEQAKSALGELIQPGPFYNELLSAAAVAVRHQLRTPKSPGPQSTFGGLTPATVTSAESLAQLLRARCLYYSTLGGDASSFQPAWESDIIDMQSAVFFATALEFIGMHALREGARVAVHKERPLVRMQDTYNVLAADPAVGPAFQKTSVYRNLKRLLLSAKASASSTRLASALTSKSSNAALKQAHVTTEPMPVLDTTKYPEARTPVSPGNSFTEDAGKRPASVIKSASTDRSDSDRMQSPGSGHQATHQSEGSLSSSRERSRGSSDALSKQSAGEGSEVWRVMGLNSPTRVSDQTLEFEDLLKGKDTIKVSLTPNRLNNIEVAKNVAPIRPRGAQKNNVSMLTGRRASIVTPPPPPRNGGSLLTPPAIGVVDDDNSDLSADEDTDDQGNPRRRGETLYEFLNSTGPEDLMSSDRANVKKQASHSAGLGLVREESNSTGGRPNGTTHGDQYSPRSMSGGGSRTAATGATAKHYHASDGDGDDDDDDDDEDADLLLPGQKPRAKAKKEESLADFLRNTAPPEPIATALTPPTPTPTKRPSRGMMRLFSRFNSNSSASSVGSSVADESARPHSTANGSISSSHSASGALDAAHGSSGSRRHVAIKIPYSPPLPDPPALRSPILPSPPMPPPKPVCEERGVQASAPITPTEEKGTSTATRATAEFAAQTDDVVVSAPPAPVEVETAEMAIQTEIEEVEKEKEEKEKEEEEEAPADLPPEAIPLPAPTDEENIALLETEEEREAARRELEASEETLRVPAAVLDLIREALPTLIESGDTATCMEFLEELLTSGKSVRLRHTSTQTQLSGNGWLFQPAAAAAASDARSTETDAAPCADMATEAHHAAATLLTAIPAPPERRRSIA</sequence>
<feature type="compositionally biased region" description="Low complexity" evidence="2">
    <location>
        <begin position="340"/>
        <end position="356"/>
    </location>
</feature>
<feature type="compositionally biased region" description="Pro residues" evidence="2">
    <location>
        <begin position="1963"/>
        <end position="1988"/>
    </location>
</feature>
<feature type="compositionally biased region" description="Low complexity" evidence="2">
    <location>
        <begin position="1903"/>
        <end position="1920"/>
    </location>
</feature>
<feature type="compositionally biased region" description="Basic and acidic residues" evidence="2">
    <location>
        <begin position="851"/>
        <end position="861"/>
    </location>
</feature>
<feature type="compositionally biased region" description="Pro residues" evidence="2">
    <location>
        <begin position="261"/>
        <end position="274"/>
    </location>
</feature>
<feature type="compositionally biased region" description="Low complexity" evidence="2">
    <location>
        <begin position="407"/>
        <end position="419"/>
    </location>
</feature>
<feature type="compositionally biased region" description="Low complexity" evidence="2">
    <location>
        <begin position="363"/>
        <end position="375"/>
    </location>
</feature>
<evidence type="ECO:0000313" key="3">
    <source>
        <dbReference type="EMBL" id="RKP27724.1"/>
    </source>
</evidence>
<feature type="region of interest" description="Disordered" evidence="2">
    <location>
        <begin position="337"/>
        <end position="377"/>
    </location>
</feature>
<feature type="compositionally biased region" description="Low complexity" evidence="2">
    <location>
        <begin position="1927"/>
        <end position="1952"/>
    </location>
</feature>
<feature type="compositionally biased region" description="Polar residues" evidence="2">
    <location>
        <begin position="664"/>
        <end position="675"/>
    </location>
</feature>
<feature type="compositionally biased region" description="Polar residues" evidence="2">
    <location>
        <begin position="397"/>
        <end position="406"/>
    </location>
</feature>
<dbReference type="Proteomes" id="UP000278143">
    <property type="component" value="Unassembled WGS sequence"/>
</dbReference>
<feature type="compositionally biased region" description="Polar residues" evidence="2">
    <location>
        <begin position="1793"/>
        <end position="1810"/>
    </location>
</feature>
<reference evidence="4" key="1">
    <citation type="journal article" date="2018" name="Nat. Microbiol.">
        <title>Leveraging single-cell genomics to expand the fungal tree of life.</title>
        <authorList>
            <person name="Ahrendt S.R."/>
            <person name="Quandt C.A."/>
            <person name="Ciobanu D."/>
            <person name="Clum A."/>
            <person name="Salamov A."/>
            <person name="Andreopoulos B."/>
            <person name="Cheng J.F."/>
            <person name="Woyke T."/>
            <person name="Pelin A."/>
            <person name="Henrissat B."/>
            <person name="Reynolds N.K."/>
            <person name="Benny G.L."/>
            <person name="Smith M.E."/>
            <person name="James T.Y."/>
            <person name="Grigoriev I.V."/>
        </authorList>
    </citation>
    <scope>NUCLEOTIDE SEQUENCE [LARGE SCALE GENOMIC DNA]</scope>
    <source>
        <strain evidence="4">Benny S71-1</strain>
    </source>
</reference>
<feature type="compositionally biased region" description="Low complexity" evidence="2">
    <location>
        <begin position="777"/>
        <end position="810"/>
    </location>
</feature>
<name>A0A4P9Z537_9FUNG</name>
<organism evidence="3 4">
    <name type="scientific">Syncephalis pseudoplumigaleata</name>
    <dbReference type="NCBI Taxonomy" id="1712513"/>
    <lineage>
        <taxon>Eukaryota</taxon>
        <taxon>Fungi</taxon>
        <taxon>Fungi incertae sedis</taxon>
        <taxon>Zoopagomycota</taxon>
        <taxon>Zoopagomycotina</taxon>
        <taxon>Zoopagomycetes</taxon>
        <taxon>Zoopagales</taxon>
        <taxon>Piptocephalidaceae</taxon>
        <taxon>Syncephalis</taxon>
    </lineage>
</organism>
<feature type="region of interest" description="Disordered" evidence="2">
    <location>
        <begin position="393"/>
        <end position="427"/>
    </location>
</feature>
<feature type="region of interest" description="Disordered" evidence="2">
    <location>
        <begin position="1707"/>
        <end position="2012"/>
    </location>
</feature>
<dbReference type="OrthoDB" id="5382203at2759"/>
<feature type="compositionally biased region" description="Low complexity" evidence="2">
    <location>
        <begin position="236"/>
        <end position="257"/>
    </location>
</feature>
<feature type="compositionally biased region" description="Polar residues" evidence="2">
    <location>
        <begin position="477"/>
        <end position="486"/>
    </location>
</feature>
<feature type="region of interest" description="Disordered" evidence="2">
    <location>
        <begin position="236"/>
        <end position="279"/>
    </location>
</feature>
<gene>
    <name evidence="3" type="ORF">SYNPS1DRAFT_26636</name>
</gene>
<feature type="compositionally biased region" description="Low complexity" evidence="2">
    <location>
        <begin position="676"/>
        <end position="700"/>
    </location>
</feature>
<feature type="compositionally biased region" description="Low complexity" evidence="2">
    <location>
        <begin position="864"/>
        <end position="904"/>
    </location>
</feature>
<feature type="compositionally biased region" description="Low complexity" evidence="2">
    <location>
        <begin position="825"/>
        <end position="846"/>
    </location>
</feature>
<feature type="coiled-coil region" evidence="1">
    <location>
        <begin position="1212"/>
        <end position="1239"/>
    </location>
</feature>
<dbReference type="EMBL" id="KZ989161">
    <property type="protein sequence ID" value="RKP27724.1"/>
    <property type="molecule type" value="Genomic_DNA"/>
</dbReference>
<evidence type="ECO:0000256" key="2">
    <source>
        <dbReference type="SAM" id="MobiDB-lite"/>
    </source>
</evidence>
<feature type="compositionally biased region" description="Low complexity" evidence="2">
    <location>
        <begin position="627"/>
        <end position="638"/>
    </location>
</feature>
<feature type="compositionally biased region" description="Polar residues" evidence="2">
    <location>
        <begin position="1595"/>
        <end position="1607"/>
    </location>
</feature>
<feature type="compositionally biased region" description="Basic and acidic residues" evidence="2">
    <location>
        <begin position="713"/>
        <end position="728"/>
    </location>
</feature>
<evidence type="ECO:0000313" key="4">
    <source>
        <dbReference type="Proteomes" id="UP000278143"/>
    </source>
</evidence>
<proteinExistence type="predicted"/>
<keyword evidence="4" id="KW-1185">Reference proteome</keyword>
<feature type="compositionally biased region" description="Low complexity" evidence="2">
    <location>
        <begin position="512"/>
        <end position="526"/>
    </location>
</feature>
<feature type="region of interest" description="Disordered" evidence="2">
    <location>
        <begin position="439"/>
        <end position="926"/>
    </location>
</feature>
<feature type="region of interest" description="Disordered" evidence="2">
    <location>
        <begin position="1537"/>
        <end position="1639"/>
    </location>
</feature>
<feature type="compositionally biased region" description="Acidic residues" evidence="2">
    <location>
        <begin position="1729"/>
        <end position="1744"/>
    </location>
</feature>
<accession>A0A4P9Z537</accession>
<keyword evidence="1" id="KW-0175">Coiled coil</keyword>
<feature type="compositionally biased region" description="Acidic residues" evidence="2">
    <location>
        <begin position="1835"/>
        <end position="1849"/>
    </location>
</feature>
<feature type="compositionally biased region" description="Polar residues" evidence="2">
    <location>
        <begin position="736"/>
        <end position="746"/>
    </location>
</feature>
<feature type="region of interest" description="Disordered" evidence="2">
    <location>
        <begin position="2051"/>
        <end position="2079"/>
    </location>
</feature>
<protein>
    <submittedName>
        <fullName evidence="3">Uncharacterized protein</fullName>
    </submittedName>
</protein>
<evidence type="ECO:0000256" key="1">
    <source>
        <dbReference type="SAM" id="Coils"/>
    </source>
</evidence>